<accession>A0AA41UKP9</accession>
<comment type="caution">
    <text evidence="1">The sequence shown here is derived from an EMBL/GenBank/DDBJ whole genome shotgun (WGS) entry which is preliminary data.</text>
</comment>
<dbReference type="RefSeq" id="WP_246913440.1">
    <property type="nucleotide sequence ID" value="NZ_JALJRB010000028.1"/>
</dbReference>
<protein>
    <submittedName>
        <fullName evidence="1">DUF169 domain-containing protein</fullName>
    </submittedName>
</protein>
<dbReference type="AlphaFoldDB" id="A0AA41UKP9"/>
<reference evidence="1" key="1">
    <citation type="submission" date="2022-04" db="EMBL/GenBank/DDBJ databases">
        <title>Desulfatitalea alkaliphila sp. nov., a novel anaerobic sulfate-reducing bacterium isolated from terrestrial mud volcano, Taman Peninsula, Russia.</title>
        <authorList>
            <person name="Khomyakova M.A."/>
            <person name="Merkel A.Y."/>
            <person name="Slobodkin A.I."/>
        </authorList>
    </citation>
    <scope>NUCLEOTIDE SEQUENCE</scope>
    <source>
        <strain evidence="1">M08but</strain>
    </source>
</reference>
<proteinExistence type="predicted"/>
<dbReference type="Pfam" id="PF02596">
    <property type="entry name" value="DUF169"/>
    <property type="match status" value="1"/>
</dbReference>
<evidence type="ECO:0000313" key="1">
    <source>
        <dbReference type="EMBL" id="MCJ8502529.1"/>
    </source>
</evidence>
<dbReference type="EMBL" id="JALJRB010000028">
    <property type="protein sequence ID" value="MCJ8502529.1"/>
    <property type="molecule type" value="Genomic_DNA"/>
</dbReference>
<sequence length="279" mass="31141">MQSQIHSALELSFAPVAVVRTNDKPENARQFKERRWGCVMFMLAAAAAQGAQAVFDRSTYGCWGGGVGLGFGNQYKNFPGGEDGFCHFLSIGNAQSESGRQVGEQIKPHFGEDFYDDFMQGERYQQSPQRVRQFIDELPIVDNPETYVVFKPLEQIAADAPSPEVVVFLGDMDQIAGLTILANYHRPTNDNVIFPYAAGCQSIGIHPFAEAQREQPRAVLGLNDISARLALKRILKKDVLSFAVPYRLFQEMEANVAGSFIERNTWRQLRALTKKESGK</sequence>
<evidence type="ECO:0000313" key="2">
    <source>
        <dbReference type="Proteomes" id="UP001165427"/>
    </source>
</evidence>
<gene>
    <name evidence="1" type="ORF">MRX98_18275</name>
</gene>
<name>A0AA41UKP9_9BACT</name>
<organism evidence="1 2">
    <name type="scientific">Desulfatitalea alkaliphila</name>
    <dbReference type="NCBI Taxonomy" id="2929485"/>
    <lineage>
        <taxon>Bacteria</taxon>
        <taxon>Pseudomonadati</taxon>
        <taxon>Thermodesulfobacteriota</taxon>
        <taxon>Desulfobacteria</taxon>
        <taxon>Desulfobacterales</taxon>
        <taxon>Desulfosarcinaceae</taxon>
        <taxon>Desulfatitalea</taxon>
    </lineage>
</organism>
<keyword evidence="2" id="KW-1185">Reference proteome</keyword>
<dbReference type="InterPro" id="IPR003748">
    <property type="entry name" value="DUF169"/>
</dbReference>
<dbReference type="Proteomes" id="UP001165427">
    <property type="component" value="Unassembled WGS sequence"/>
</dbReference>